<comment type="caution">
    <text evidence="3">The sequence shown here is derived from an EMBL/GenBank/DDBJ whole genome shotgun (WGS) entry which is preliminary data.</text>
</comment>
<feature type="domain" description="GerMN" evidence="2">
    <location>
        <begin position="2"/>
        <end position="94"/>
    </location>
</feature>
<dbReference type="EMBL" id="PHEX01000005">
    <property type="protein sequence ID" value="PKQ28796.1"/>
    <property type="molecule type" value="Genomic_DNA"/>
</dbReference>
<dbReference type="Pfam" id="PF10646">
    <property type="entry name" value="Germane"/>
    <property type="match status" value="1"/>
</dbReference>
<feature type="non-terminal residue" evidence="3">
    <location>
        <position position="1"/>
    </location>
</feature>
<reference evidence="3 4" key="1">
    <citation type="journal article" date="2017" name="ISME J.">
        <title>Potential for microbial H2 and metal transformations associated with novel bacteria and archaea in deep terrestrial subsurface sediments.</title>
        <authorList>
            <person name="Hernsdorf A.W."/>
            <person name="Amano Y."/>
            <person name="Miyakawa K."/>
            <person name="Ise K."/>
            <person name="Suzuki Y."/>
            <person name="Anantharaman K."/>
            <person name="Probst A."/>
            <person name="Burstein D."/>
            <person name="Thomas B.C."/>
            <person name="Banfield J.F."/>
        </authorList>
    </citation>
    <scope>NUCLEOTIDE SEQUENCE [LARGE SCALE GENOMIC DNA]</scope>
    <source>
        <strain evidence="3">HGW-Actinobacteria-3</strain>
    </source>
</reference>
<gene>
    <name evidence="3" type="ORF">CVT63_01080</name>
</gene>
<proteinExistence type="predicted"/>
<name>A0A2N3G7V2_9ACTN</name>
<evidence type="ECO:0000313" key="4">
    <source>
        <dbReference type="Proteomes" id="UP000233654"/>
    </source>
</evidence>
<dbReference type="AlphaFoldDB" id="A0A2N3G7V2"/>
<evidence type="ECO:0000256" key="1">
    <source>
        <dbReference type="SAM" id="MobiDB-lite"/>
    </source>
</evidence>
<dbReference type="Proteomes" id="UP000233654">
    <property type="component" value="Unassembled WGS sequence"/>
</dbReference>
<feature type="region of interest" description="Disordered" evidence="1">
    <location>
        <begin position="1"/>
        <end position="22"/>
    </location>
</feature>
<evidence type="ECO:0000259" key="2">
    <source>
        <dbReference type="SMART" id="SM00909"/>
    </source>
</evidence>
<dbReference type="InterPro" id="IPR019606">
    <property type="entry name" value="GerMN"/>
</dbReference>
<organism evidence="3 4">
    <name type="scientific">Candidatus Anoxymicrobium japonicum</name>
    <dbReference type="NCBI Taxonomy" id="2013648"/>
    <lineage>
        <taxon>Bacteria</taxon>
        <taxon>Bacillati</taxon>
        <taxon>Actinomycetota</taxon>
        <taxon>Candidatus Geothermincolia</taxon>
        <taxon>Candidatus Geothermincolales</taxon>
        <taxon>Candidatus Anoxymicrobiaceae</taxon>
        <taxon>Candidatus Anoxymicrobium</taxon>
    </lineage>
</organism>
<protein>
    <recommendedName>
        <fullName evidence="2">GerMN domain-containing protein</fullName>
    </recommendedName>
</protein>
<accession>A0A2N3G7V2</accession>
<dbReference type="SMART" id="SM00909">
    <property type="entry name" value="Germane"/>
    <property type="match status" value="1"/>
</dbReference>
<sequence>SVEEALSEMLKGPTATEKKQGYSTAIPEGTKLRSYSVADDHATVGFSKEMLNYDGGSSRVQAIRSQIDNTIMNNNKTIKTVIITVDGKPADEVLQP</sequence>
<evidence type="ECO:0000313" key="3">
    <source>
        <dbReference type="EMBL" id="PKQ28796.1"/>
    </source>
</evidence>